<organism evidence="2 3">
    <name type="scientific">Octopus vulgaris</name>
    <name type="common">Common octopus</name>
    <dbReference type="NCBI Taxonomy" id="6645"/>
    <lineage>
        <taxon>Eukaryota</taxon>
        <taxon>Metazoa</taxon>
        <taxon>Spiralia</taxon>
        <taxon>Lophotrochozoa</taxon>
        <taxon>Mollusca</taxon>
        <taxon>Cephalopoda</taxon>
        <taxon>Coleoidea</taxon>
        <taxon>Octopodiformes</taxon>
        <taxon>Octopoda</taxon>
        <taxon>Incirrata</taxon>
        <taxon>Octopodidae</taxon>
        <taxon>Octopus</taxon>
    </lineage>
</organism>
<reference evidence="2" key="1">
    <citation type="submission" date="2023-08" db="EMBL/GenBank/DDBJ databases">
        <authorList>
            <person name="Alioto T."/>
            <person name="Alioto T."/>
            <person name="Gomez Garrido J."/>
        </authorList>
    </citation>
    <scope>NUCLEOTIDE SEQUENCE</scope>
</reference>
<evidence type="ECO:0000313" key="3">
    <source>
        <dbReference type="Proteomes" id="UP001162480"/>
    </source>
</evidence>
<keyword evidence="1" id="KW-0472">Membrane</keyword>
<protein>
    <recommendedName>
        <fullName evidence="4">Transmembrane protein</fullName>
    </recommendedName>
</protein>
<sequence>MENVSDSCGDGGGKNGSVTTSCGSLIPPVYWLIVFQLILNQDVVARDVFMIVVVVGGGIVVVVLTMSSHHSVPNTNVLQLKDSTYEMLQC</sequence>
<keyword evidence="3" id="KW-1185">Reference proteome</keyword>
<evidence type="ECO:0000256" key="1">
    <source>
        <dbReference type="SAM" id="Phobius"/>
    </source>
</evidence>
<proteinExistence type="predicted"/>
<gene>
    <name evidence="2" type="ORF">OCTVUL_1B020543</name>
</gene>
<dbReference type="AlphaFoldDB" id="A0AA36AU79"/>
<accession>A0AA36AU79</accession>
<evidence type="ECO:0000313" key="2">
    <source>
        <dbReference type="EMBL" id="CAI9721829.1"/>
    </source>
</evidence>
<feature type="transmembrane region" description="Helical" evidence="1">
    <location>
        <begin position="48"/>
        <end position="66"/>
    </location>
</feature>
<name>A0AA36AU79_OCTVU</name>
<keyword evidence="1" id="KW-0812">Transmembrane</keyword>
<keyword evidence="1" id="KW-1133">Transmembrane helix</keyword>
<evidence type="ECO:0008006" key="4">
    <source>
        <dbReference type="Google" id="ProtNLM"/>
    </source>
</evidence>
<dbReference type="EMBL" id="OX597817">
    <property type="protein sequence ID" value="CAI9721829.1"/>
    <property type="molecule type" value="Genomic_DNA"/>
</dbReference>
<dbReference type="Proteomes" id="UP001162480">
    <property type="component" value="Chromosome 4"/>
</dbReference>